<dbReference type="AlphaFoldDB" id="A0A7W0CRY0"/>
<dbReference type="EMBL" id="JACDUR010000008">
    <property type="protein sequence ID" value="MBA2896084.1"/>
    <property type="molecule type" value="Genomic_DNA"/>
</dbReference>
<feature type="transmembrane region" description="Helical" evidence="2">
    <location>
        <begin position="78"/>
        <end position="97"/>
    </location>
</feature>
<evidence type="ECO:0000313" key="4">
    <source>
        <dbReference type="Proteomes" id="UP000530928"/>
    </source>
</evidence>
<evidence type="ECO:0008006" key="5">
    <source>
        <dbReference type="Google" id="ProtNLM"/>
    </source>
</evidence>
<name>A0A7W0CRY0_9ACTN</name>
<evidence type="ECO:0000256" key="2">
    <source>
        <dbReference type="SAM" id="Phobius"/>
    </source>
</evidence>
<keyword evidence="2" id="KW-0472">Membrane</keyword>
<dbReference type="Proteomes" id="UP000530928">
    <property type="component" value="Unassembled WGS sequence"/>
</dbReference>
<evidence type="ECO:0000256" key="1">
    <source>
        <dbReference type="SAM" id="MobiDB-lite"/>
    </source>
</evidence>
<organism evidence="3 4">
    <name type="scientific">Nonomuraea soli</name>
    <dbReference type="NCBI Taxonomy" id="1032476"/>
    <lineage>
        <taxon>Bacteria</taxon>
        <taxon>Bacillati</taxon>
        <taxon>Actinomycetota</taxon>
        <taxon>Actinomycetes</taxon>
        <taxon>Streptosporangiales</taxon>
        <taxon>Streptosporangiaceae</taxon>
        <taxon>Nonomuraea</taxon>
    </lineage>
</organism>
<keyword evidence="2" id="KW-1133">Transmembrane helix</keyword>
<dbReference type="RefSeq" id="WP_181614815.1">
    <property type="nucleotide sequence ID" value="NZ_BAABAM010000007.1"/>
</dbReference>
<feature type="region of interest" description="Disordered" evidence="1">
    <location>
        <begin position="110"/>
        <end position="179"/>
    </location>
</feature>
<feature type="transmembrane region" description="Helical" evidence="2">
    <location>
        <begin position="38"/>
        <end position="58"/>
    </location>
</feature>
<keyword evidence="4" id="KW-1185">Reference proteome</keyword>
<gene>
    <name evidence="3" type="ORF">HNR30_007475</name>
</gene>
<reference evidence="3 4" key="1">
    <citation type="submission" date="2020-07" db="EMBL/GenBank/DDBJ databases">
        <title>Genomic Encyclopedia of Type Strains, Phase IV (KMG-IV): sequencing the most valuable type-strain genomes for metagenomic binning, comparative biology and taxonomic classification.</title>
        <authorList>
            <person name="Goeker M."/>
        </authorList>
    </citation>
    <scope>NUCLEOTIDE SEQUENCE [LARGE SCALE GENOMIC DNA]</scope>
    <source>
        <strain evidence="3 4">DSM 45533</strain>
    </source>
</reference>
<feature type="transmembrane region" description="Helical" evidence="2">
    <location>
        <begin position="6"/>
        <end position="26"/>
    </location>
</feature>
<evidence type="ECO:0000313" key="3">
    <source>
        <dbReference type="EMBL" id="MBA2896084.1"/>
    </source>
</evidence>
<protein>
    <recommendedName>
        <fullName evidence="5">Cellulose synthase</fullName>
    </recommendedName>
</protein>
<feature type="compositionally biased region" description="Low complexity" evidence="1">
    <location>
        <begin position="123"/>
        <end position="155"/>
    </location>
</feature>
<comment type="caution">
    <text evidence="3">The sequence shown here is derived from an EMBL/GenBank/DDBJ whole genome shotgun (WGS) entry which is preliminary data.</text>
</comment>
<proteinExistence type="predicted"/>
<accession>A0A7W0CRY0</accession>
<sequence>MPVDQIAWFPILAGASVVGLVFTFLTWRRRGALAAARVLAWSLLPMAAYLTGAFKALWTVGSTLVSFVAGLVLNPLVWAGVILAGISAVLFVVTGVLRGRKLAKADRLDAGGEPAVSGRARKPAVQAAPKAAQQAQRPQQAQQAQKPVPQPAAAQTKKKPAADDDFSDIEDILKRRGIN</sequence>
<keyword evidence="2" id="KW-0812">Transmembrane</keyword>